<gene>
    <name evidence="1" type="ORF">LTS18_010070</name>
</gene>
<proteinExistence type="predicted"/>
<sequence>MDIAKELGSVARRVYQSSRGGQIDFPPASLPENALRIGALSSFTQTEGEFADFKPLAETEKVPAKFKLESGDEMYGVHTVVLCTGYHITLPFLSAYHDDNMPVAEANDTVLLTDGTQMHNLHMDIFYIPDPTSIFVGVPYYSTTFTLFDFQAMAVAAFLSGK</sequence>
<organism evidence="1 2">
    <name type="scientific">Coniosporium uncinatum</name>
    <dbReference type="NCBI Taxonomy" id="93489"/>
    <lineage>
        <taxon>Eukaryota</taxon>
        <taxon>Fungi</taxon>
        <taxon>Dikarya</taxon>
        <taxon>Ascomycota</taxon>
        <taxon>Pezizomycotina</taxon>
        <taxon>Dothideomycetes</taxon>
        <taxon>Dothideomycetes incertae sedis</taxon>
        <taxon>Coniosporium</taxon>
    </lineage>
</organism>
<comment type="caution">
    <text evidence="1">The sequence shown here is derived from an EMBL/GenBank/DDBJ whole genome shotgun (WGS) entry which is preliminary data.</text>
</comment>
<accession>A0ACC3DLV8</accession>
<feature type="non-terminal residue" evidence="1">
    <location>
        <position position="162"/>
    </location>
</feature>
<keyword evidence="2" id="KW-1185">Reference proteome</keyword>
<name>A0ACC3DLV8_9PEZI</name>
<evidence type="ECO:0000313" key="2">
    <source>
        <dbReference type="Proteomes" id="UP001186974"/>
    </source>
</evidence>
<dbReference type="Proteomes" id="UP001186974">
    <property type="component" value="Unassembled WGS sequence"/>
</dbReference>
<reference evidence="1" key="1">
    <citation type="submission" date="2024-09" db="EMBL/GenBank/DDBJ databases">
        <title>Black Yeasts Isolated from many extreme environments.</title>
        <authorList>
            <person name="Coleine C."/>
            <person name="Stajich J.E."/>
            <person name="Selbmann L."/>
        </authorList>
    </citation>
    <scope>NUCLEOTIDE SEQUENCE</scope>
    <source>
        <strain evidence="1">CCFEE 5737</strain>
    </source>
</reference>
<evidence type="ECO:0000313" key="1">
    <source>
        <dbReference type="EMBL" id="KAK3077503.1"/>
    </source>
</evidence>
<protein>
    <submittedName>
        <fullName evidence="1">Uncharacterized protein</fullName>
    </submittedName>
</protein>
<dbReference type="EMBL" id="JAWDJW010002780">
    <property type="protein sequence ID" value="KAK3077503.1"/>
    <property type="molecule type" value="Genomic_DNA"/>
</dbReference>